<organism evidence="2">
    <name type="scientific">Siphoviridae sp. ctZHD14</name>
    <dbReference type="NCBI Taxonomy" id="2827891"/>
    <lineage>
        <taxon>Viruses</taxon>
        <taxon>Duplodnaviria</taxon>
        <taxon>Heunggongvirae</taxon>
        <taxon>Uroviricota</taxon>
        <taxon>Caudoviricetes</taxon>
    </lineage>
</organism>
<dbReference type="EMBL" id="BK032687">
    <property type="protein sequence ID" value="DAF55219.1"/>
    <property type="molecule type" value="Genomic_DNA"/>
</dbReference>
<proteinExistence type="predicted"/>
<accession>A0A8S5SWR4</accession>
<reference evidence="2" key="1">
    <citation type="journal article" date="2021" name="Proc. Natl. Acad. Sci. U.S.A.">
        <title>A Catalog of Tens of Thousands of Viruses from Human Metagenomes Reveals Hidden Associations with Chronic Diseases.</title>
        <authorList>
            <person name="Tisza M.J."/>
            <person name="Buck C.B."/>
        </authorList>
    </citation>
    <scope>NUCLEOTIDE SEQUENCE</scope>
    <source>
        <strain evidence="2">CtZHD14</strain>
    </source>
</reference>
<dbReference type="PROSITE" id="PS50819">
    <property type="entry name" value="INTEIN_ENDONUCLEASE"/>
    <property type="match status" value="1"/>
</dbReference>
<keyword evidence="2" id="KW-0255">Endonuclease</keyword>
<keyword evidence="2" id="KW-0378">Hydrolase</keyword>
<dbReference type="SUPFAM" id="SSF55608">
    <property type="entry name" value="Homing endonucleases"/>
    <property type="match status" value="2"/>
</dbReference>
<dbReference type="Pfam" id="PF14528">
    <property type="entry name" value="LAGLIDADG_3"/>
    <property type="match status" value="1"/>
</dbReference>
<sequence length="264" mass="30969">MTKMPLSQEDKEILLSQSGSKTLAQWKEFFGDKYTKKQIYDFCYRHCEKPKKISEEERSKTQSNNSRKYHIKQDYFKEWSHNMAYILGLWYADGCIYGGRLFDITLHKKDKYLLKRVAEELGYEGILYDYVDRQAARLNFSCKVMYNDIVALGGTEQKSLTVTFPKIPHEYLYDFIRGYFDGDGCIMRLKGNRINSAFTCGSKVFLESLLEILKKEADIEGGAFDDSCASLKFGKRDSIRLGRYMYQDNPELFLKRKKEKFPLD</sequence>
<dbReference type="GO" id="GO:0004519">
    <property type="term" value="F:endonuclease activity"/>
    <property type="evidence" value="ECO:0007669"/>
    <property type="project" value="UniProtKB-KW"/>
</dbReference>
<evidence type="ECO:0000313" key="2">
    <source>
        <dbReference type="EMBL" id="DAF55219.1"/>
    </source>
</evidence>
<feature type="domain" description="DOD-type homing endonuclease" evidence="1">
    <location>
        <begin position="86"/>
        <end position="213"/>
    </location>
</feature>
<dbReference type="InterPro" id="IPR027434">
    <property type="entry name" value="Homing_endonucl"/>
</dbReference>
<keyword evidence="2" id="KW-0540">Nuclease</keyword>
<name>A0A8S5SWR4_9CAUD</name>
<evidence type="ECO:0000259" key="1">
    <source>
        <dbReference type="PROSITE" id="PS50819"/>
    </source>
</evidence>
<dbReference type="Gene3D" id="3.10.28.10">
    <property type="entry name" value="Homing endonucleases"/>
    <property type="match status" value="1"/>
</dbReference>
<dbReference type="InterPro" id="IPR004860">
    <property type="entry name" value="LAGLIDADG_dom"/>
</dbReference>
<dbReference type="InterPro" id="IPR004042">
    <property type="entry name" value="Intein_endonuc_central"/>
</dbReference>
<protein>
    <submittedName>
        <fullName evidence="2">Endonuclease</fullName>
    </submittedName>
</protein>